<dbReference type="EMBL" id="WNKU01000027">
    <property type="protein sequence ID" value="MTV50535.1"/>
    <property type="molecule type" value="Genomic_DNA"/>
</dbReference>
<name>A0A6I3SPC4_HELMO</name>
<dbReference type="Proteomes" id="UP000430670">
    <property type="component" value="Unassembled WGS sequence"/>
</dbReference>
<comment type="caution">
    <text evidence="1">The sequence shown here is derived from an EMBL/GenBank/DDBJ whole genome shotgun (WGS) entry which is preliminary data.</text>
</comment>
<gene>
    <name evidence="1" type="ORF">GJ688_16440</name>
</gene>
<evidence type="ECO:0000313" key="1">
    <source>
        <dbReference type="EMBL" id="MTV50535.1"/>
    </source>
</evidence>
<dbReference type="AlphaFoldDB" id="A0A6I3SPC4"/>
<protein>
    <submittedName>
        <fullName evidence="1">Uncharacterized protein</fullName>
    </submittedName>
</protein>
<sequence length="62" mass="7087">MTHGHPSDYLSAGALSYLIVTCKKETLKKEALLQVAYVLEERLPSSNSHKYMVKYRNIELAF</sequence>
<evidence type="ECO:0000313" key="2">
    <source>
        <dbReference type="Proteomes" id="UP000430670"/>
    </source>
</evidence>
<accession>A0A6I3SPC4</accession>
<organism evidence="1 2">
    <name type="scientific">Heliobacterium mobile</name>
    <name type="common">Heliobacillus mobilis</name>
    <dbReference type="NCBI Taxonomy" id="28064"/>
    <lineage>
        <taxon>Bacteria</taxon>
        <taxon>Bacillati</taxon>
        <taxon>Bacillota</taxon>
        <taxon>Clostridia</taxon>
        <taxon>Eubacteriales</taxon>
        <taxon>Heliobacteriaceae</taxon>
        <taxon>Heliobacterium</taxon>
    </lineage>
</organism>
<keyword evidence="2" id="KW-1185">Reference proteome</keyword>
<reference evidence="1 2" key="1">
    <citation type="submission" date="2019-11" db="EMBL/GenBank/DDBJ databases">
        <title>Whole-genome sequence of a the green, strictly anaerobic photosynthetic bacterium Heliobacillus mobilis DSM 6151.</title>
        <authorList>
            <person name="Kyndt J.A."/>
            <person name="Meyer T.E."/>
        </authorList>
    </citation>
    <scope>NUCLEOTIDE SEQUENCE [LARGE SCALE GENOMIC DNA]</scope>
    <source>
        <strain evidence="1 2">DSM 6151</strain>
    </source>
</reference>
<proteinExistence type="predicted"/>